<evidence type="ECO:0000313" key="1">
    <source>
        <dbReference type="EMBL" id="CAB4767838.1"/>
    </source>
</evidence>
<sequence>MAINLSGSVVAKINKTCAGGSSTTLSKALAAPGPNW</sequence>
<protein>
    <submittedName>
        <fullName evidence="1">Unannotated protein</fullName>
    </submittedName>
</protein>
<proteinExistence type="predicted"/>
<gene>
    <name evidence="1" type="ORF">UFOPK2886_00594</name>
</gene>
<name>A0A6J6VA09_9ZZZZ</name>
<dbReference type="EMBL" id="CAEZZO010000076">
    <property type="protein sequence ID" value="CAB4767838.1"/>
    <property type="molecule type" value="Genomic_DNA"/>
</dbReference>
<reference evidence="1" key="1">
    <citation type="submission" date="2020-05" db="EMBL/GenBank/DDBJ databases">
        <authorList>
            <person name="Chiriac C."/>
            <person name="Salcher M."/>
            <person name="Ghai R."/>
            <person name="Kavagutti S V."/>
        </authorList>
    </citation>
    <scope>NUCLEOTIDE SEQUENCE</scope>
</reference>
<accession>A0A6J6VA09</accession>
<organism evidence="1">
    <name type="scientific">freshwater metagenome</name>
    <dbReference type="NCBI Taxonomy" id="449393"/>
    <lineage>
        <taxon>unclassified sequences</taxon>
        <taxon>metagenomes</taxon>
        <taxon>ecological metagenomes</taxon>
    </lineage>
</organism>
<dbReference type="AlphaFoldDB" id="A0A6J6VA09"/>